<keyword evidence="2" id="KW-1185">Reference proteome</keyword>
<accession>A0A392W5U4</accession>
<dbReference type="EMBL" id="LXQA011395932">
    <property type="protein sequence ID" value="MCI95756.1"/>
    <property type="molecule type" value="Genomic_DNA"/>
</dbReference>
<evidence type="ECO:0000313" key="2">
    <source>
        <dbReference type="Proteomes" id="UP000265520"/>
    </source>
</evidence>
<sequence>GVVFAGVTGSGLLFEGGGEFGRGGYEGWDVWLW</sequence>
<name>A0A392W5U4_9FABA</name>
<reference evidence="1 2" key="1">
    <citation type="journal article" date="2018" name="Front. Plant Sci.">
        <title>Red Clover (Trifolium pratense) and Zigzag Clover (T. medium) - A Picture of Genomic Similarities and Differences.</title>
        <authorList>
            <person name="Dluhosova J."/>
            <person name="Istvanek J."/>
            <person name="Nedelnik J."/>
            <person name="Repkova J."/>
        </authorList>
    </citation>
    <scope>NUCLEOTIDE SEQUENCE [LARGE SCALE GENOMIC DNA]</scope>
    <source>
        <strain evidence="2">cv. 10/8</strain>
        <tissue evidence="1">Leaf</tissue>
    </source>
</reference>
<protein>
    <submittedName>
        <fullName evidence="1">Uncharacterized protein</fullName>
    </submittedName>
</protein>
<evidence type="ECO:0000313" key="1">
    <source>
        <dbReference type="EMBL" id="MCI95756.1"/>
    </source>
</evidence>
<feature type="non-terminal residue" evidence="1">
    <location>
        <position position="1"/>
    </location>
</feature>
<proteinExistence type="predicted"/>
<dbReference type="AlphaFoldDB" id="A0A392W5U4"/>
<comment type="caution">
    <text evidence="1">The sequence shown here is derived from an EMBL/GenBank/DDBJ whole genome shotgun (WGS) entry which is preliminary data.</text>
</comment>
<dbReference type="Proteomes" id="UP000265520">
    <property type="component" value="Unassembled WGS sequence"/>
</dbReference>
<organism evidence="1 2">
    <name type="scientific">Trifolium medium</name>
    <dbReference type="NCBI Taxonomy" id="97028"/>
    <lineage>
        <taxon>Eukaryota</taxon>
        <taxon>Viridiplantae</taxon>
        <taxon>Streptophyta</taxon>
        <taxon>Embryophyta</taxon>
        <taxon>Tracheophyta</taxon>
        <taxon>Spermatophyta</taxon>
        <taxon>Magnoliopsida</taxon>
        <taxon>eudicotyledons</taxon>
        <taxon>Gunneridae</taxon>
        <taxon>Pentapetalae</taxon>
        <taxon>rosids</taxon>
        <taxon>fabids</taxon>
        <taxon>Fabales</taxon>
        <taxon>Fabaceae</taxon>
        <taxon>Papilionoideae</taxon>
        <taxon>50 kb inversion clade</taxon>
        <taxon>NPAAA clade</taxon>
        <taxon>Hologalegina</taxon>
        <taxon>IRL clade</taxon>
        <taxon>Trifolieae</taxon>
        <taxon>Trifolium</taxon>
    </lineage>
</organism>